<dbReference type="PANTHER" id="PTHR10545:SF42">
    <property type="entry name" value="ACETYLTRANSFERASE"/>
    <property type="match status" value="1"/>
</dbReference>
<evidence type="ECO:0000256" key="2">
    <source>
        <dbReference type="ARBA" id="ARBA00023315"/>
    </source>
</evidence>
<dbReference type="InterPro" id="IPR051016">
    <property type="entry name" value="Diverse_Substrate_AcTransf"/>
</dbReference>
<dbReference type="EMBL" id="MKIP01000034">
    <property type="protein sequence ID" value="OLP61081.1"/>
    <property type="molecule type" value="Genomic_DNA"/>
</dbReference>
<dbReference type="AlphaFoldDB" id="A0A1Q9AZG0"/>
<dbReference type="PROSITE" id="PS51186">
    <property type="entry name" value="GNAT"/>
    <property type="match status" value="1"/>
</dbReference>
<evidence type="ECO:0000313" key="5">
    <source>
        <dbReference type="Proteomes" id="UP000186364"/>
    </source>
</evidence>
<comment type="caution">
    <text evidence="4">The sequence shown here is derived from an EMBL/GenBank/DDBJ whole genome shotgun (WGS) entry which is preliminary data.</text>
</comment>
<feature type="domain" description="N-acetyltransferase" evidence="3">
    <location>
        <begin position="2"/>
        <end position="147"/>
    </location>
</feature>
<evidence type="ECO:0000259" key="3">
    <source>
        <dbReference type="PROSITE" id="PS51186"/>
    </source>
</evidence>
<evidence type="ECO:0000256" key="1">
    <source>
        <dbReference type="ARBA" id="ARBA00022679"/>
    </source>
</evidence>
<dbReference type="OrthoDB" id="9805924at2"/>
<dbReference type="InterPro" id="IPR000182">
    <property type="entry name" value="GNAT_dom"/>
</dbReference>
<keyword evidence="1 4" id="KW-0808">Transferase</keyword>
<organism evidence="4 5">
    <name type="scientific">Xaviernesmea oryzae</name>
    <dbReference type="NCBI Taxonomy" id="464029"/>
    <lineage>
        <taxon>Bacteria</taxon>
        <taxon>Pseudomonadati</taxon>
        <taxon>Pseudomonadota</taxon>
        <taxon>Alphaproteobacteria</taxon>
        <taxon>Hyphomicrobiales</taxon>
        <taxon>Rhizobiaceae</taxon>
        <taxon>Rhizobium/Agrobacterium group</taxon>
        <taxon>Xaviernesmea</taxon>
    </lineage>
</organism>
<dbReference type="Proteomes" id="UP000186364">
    <property type="component" value="Unassembled WGS sequence"/>
</dbReference>
<accession>A0A1Q9AZG0</accession>
<dbReference type="SUPFAM" id="SSF55729">
    <property type="entry name" value="Acyl-CoA N-acyltransferases (Nat)"/>
    <property type="match status" value="1"/>
</dbReference>
<keyword evidence="5" id="KW-1185">Reference proteome</keyword>
<dbReference type="CDD" id="cd04301">
    <property type="entry name" value="NAT_SF"/>
    <property type="match status" value="1"/>
</dbReference>
<reference evidence="4 5" key="1">
    <citation type="submission" date="2016-09" db="EMBL/GenBank/DDBJ databases">
        <title>Rhizobium sp. nov., a novel species isolated from the rice rhizosphere.</title>
        <authorList>
            <person name="Zhao J."/>
            <person name="Zhang X."/>
        </authorList>
    </citation>
    <scope>NUCLEOTIDE SEQUENCE [LARGE SCALE GENOMIC DNA]</scope>
    <source>
        <strain evidence="4 5">1.7048</strain>
    </source>
</reference>
<dbReference type="PANTHER" id="PTHR10545">
    <property type="entry name" value="DIAMINE N-ACETYLTRANSFERASE"/>
    <property type="match status" value="1"/>
</dbReference>
<gene>
    <name evidence="4" type="ORF">BJF93_03270</name>
</gene>
<evidence type="ECO:0000313" key="4">
    <source>
        <dbReference type="EMBL" id="OLP61081.1"/>
    </source>
</evidence>
<keyword evidence="2" id="KW-0012">Acyltransferase</keyword>
<sequence length="147" mass="16935">MIEIRPLADEDFQSWLPLWKGYQTFYKVEIAEAVTRQTWQRLNDPDEPMGGALALVGGLAAGLVHFIMHRSCWTTGDYCYPQDLFVDPAFRKQGLGIKLIEHVFEVAERAACSRVYWLTQSSNATAMELYDKLAQRTDFVQYRKLLP</sequence>
<dbReference type="Pfam" id="PF00583">
    <property type="entry name" value="Acetyltransf_1"/>
    <property type="match status" value="1"/>
</dbReference>
<name>A0A1Q9AZG0_9HYPH</name>
<dbReference type="RefSeq" id="WP_075626972.1">
    <property type="nucleotide sequence ID" value="NZ_FOAM01000006.1"/>
</dbReference>
<proteinExistence type="predicted"/>
<dbReference type="InterPro" id="IPR016181">
    <property type="entry name" value="Acyl_CoA_acyltransferase"/>
</dbReference>
<protein>
    <submittedName>
        <fullName evidence="4">GNAT family N-acetyltransferase</fullName>
    </submittedName>
</protein>
<dbReference type="GO" id="GO:0008080">
    <property type="term" value="F:N-acetyltransferase activity"/>
    <property type="evidence" value="ECO:0007669"/>
    <property type="project" value="TreeGrafter"/>
</dbReference>
<dbReference type="Gene3D" id="3.40.630.30">
    <property type="match status" value="1"/>
</dbReference>